<keyword evidence="3" id="KW-0812">Transmembrane</keyword>
<reference evidence="6" key="1">
    <citation type="submission" date="2017-09" db="EMBL/GenBank/DDBJ databases">
        <title>Depth-based differentiation of microbial function through sediment-hosted aquifers and enrichment of novel symbionts in the deep terrestrial subsurface.</title>
        <authorList>
            <person name="Probst A.J."/>
            <person name="Ladd B."/>
            <person name="Jarett J.K."/>
            <person name="Geller-Mcgrath D.E."/>
            <person name="Sieber C.M.K."/>
            <person name="Emerson J.B."/>
            <person name="Anantharaman K."/>
            <person name="Thomas B.C."/>
            <person name="Malmstrom R."/>
            <person name="Stieglmeier M."/>
            <person name="Klingl A."/>
            <person name="Woyke T."/>
            <person name="Ryan C.M."/>
            <person name="Banfield J.F."/>
        </authorList>
    </citation>
    <scope>NUCLEOTIDE SEQUENCE [LARGE SCALE GENOMIC DNA]</scope>
</reference>
<dbReference type="GO" id="GO:0016020">
    <property type="term" value="C:membrane"/>
    <property type="evidence" value="ECO:0007669"/>
    <property type="project" value="UniProtKB-SubCell"/>
</dbReference>
<dbReference type="PROSITE" id="PS51779">
    <property type="entry name" value="POTRA"/>
    <property type="match status" value="1"/>
</dbReference>
<dbReference type="Proteomes" id="UP000231263">
    <property type="component" value="Unassembled WGS sequence"/>
</dbReference>
<evidence type="ECO:0000256" key="3">
    <source>
        <dbReference type="SAM" id="Phobius"/>
    </source>
</evidence>
<comment type="subcellular location">
    <subcellularLocation>
        <location evidence="1">Membrane</location>
    </subcellularLocation>
</comment>
<feature type="domain" description="POTRA" evidence="4">
    <location>
        <begin position="60"/>
        <end position="136"/>
    </location>
</feature>
<dbReference type="InterPro" id="IPR034746">
    <property type="entry name" value="POTRA"/>
</dbReference>
<accession>A0A2M7XF99</accession>
<evidence type="ECO:0000256" key="1">
    <source>
        <dbReference type="ARBA" id="ARBA00004370"/>
    </source>
</evidence>
<protein>
    <recommendedName>
        <fullName evidence="4">POTRA domain-containing protein</fullName>
    </recommendedName>
</protein>
<comment type="caution">
    <text evidence="5">The sequence shown here is derived from an EMBL/GenBank/DDBJ whole genome shotgun (WGS) entry which is preliminary data.</text>
</comment>
<gene>
    <name evidence="5" type="ORF">CO173_02190</name>
</gene>
<keyword evidence="3" id="KW-1133">Transmembrane helix</keyword>
<evidence type="ECO:0000259" key="4">
    <source>
        <dbReference type="PROSITE" id="PS51779"/>
    </source>
</evidence>
<evidence type="ECO:0000256" key="2">
    <source>
        <dbReference type="ARBA" id="ARBA00023136"/>
    </source>
</evidence>
<organism evidence="5 6">
    <name type="scientific">Candidatus Uhrbacteria bacterium CG_4_9_14_3_um_filter_41_35</name>
    <dbReference type="NCBI Taxonomy" id="1975034"/>
    <lineage>
        <taxon>Bacteria</taxon>
        <taxon>Candidatus Uhriibacteriota</taxon>
    </lineage>
</organism>
<sequence length="301" mass="35046">MERRNFTKTVHSKEYEQKRFKNPFFESQEEKQKKSFKFLIIGLVLMLIAVPIILLFGGLFELKNNSVNGLTTIPQAEVETEINQHLATKWLNIIPKTHKWFTRPNVLRESLQNKYNFENISVKIEGDELKVEVEERISSLAWKSAGNLYFLDLDGKIFREMLPQERAKINERLGGKIELVAPEDMQSVPILQPTLPIIQDMSEQVVEIGGEVISPVTSEALISFDKNLRSLHIDPVIYQVERPHKPWLRVKTRQGYDILFDGLGDMNVQIAYLNSILIEYKEKLSEISYIDIRFENHIYIK</sequence>
<name>A0A2M7XF99_9BACT</name>
<dbReference type="AlphaFoldDB" id="A0A2M7XF99"/>
<evidence type="ECO:0000313" key="6">
    <source>
        <dbReference type="Proteomes" id="UP000231263"/>
    </source>
</evidence>
<proteinExistence type="predicted"/>
<evidence type="ECO:0000313" key="5">
    <source>
        <dbReference type="EMBL" id="PJA46554.1"/>
    </source>
</evidence>
<feature type="transmembrane region" description="Helical" evidence="3">
    <location>
        <begin position="38"/>
        <end position="60"/>
    </location>
</feature>
<keyword evidence="2 3" id="KW-0472">Membrane</keyword>
<dbReference type="EMBL" id="PFWT01000009">
    <property type="protein sequence ID" value="PJA46554.1"/>
    <property type="molecule type" value="Genomic_DNA"/>
</dbReference>